<dbReference type="InParanoid" id="A0A1I1UJR1"/>
<evidence type="ECO:0000313" key="10">
    <source>
        <dbReference type="Proteomes" id="UP000181976"/>
    </source>
</evidence>
<evidence type="ECO:0000256" key="3">
    <source>
        <dbReference type="ARBA" id="ARBA00022676"/>
    </source>
</evidence>
<keyword evidence="5 8" id="KW-0812">Transmembrane</keyword>
<dbReference type="RefSeq" id="WP_010526986.1">
    <property type="nucleotide sequence ID" value="NZ_AFSL01000024.1"/>
</dbReference>
<evidence type="ECO:0000256" key="6">
    <source>
        <dbReference type="ARBA" id="ARBA00022989"/>
    </source>
</evidence>
<dbReference type="GO" id="GO:0009103">
    <property type="term" value="P:lipopolysaccharide biosynthetic process"/>
    <property type="evidence" value="ECO:0007669"/>
    <property type="project" value="UniProtKB-ARBA"/>
</dbReference>
<evidence type="ECO:0000313" key="9">
    <source>
        <dbReference type="EMBL" id="SFD71009.1"/>
    </source>
</evidence>
<feature type="transmembrane region" description="Helical" evidence="8">
    <location>
        <begin position="216"/>
        <end position="233"/>
    </location>
</feature>
<keyword evidence="6 8" id="KW-1133">Transmembrane helix</keyword>
<evidence type="ECO:0000256" key="2">
    <source>
        <dbReference type="ARBA" id="ARBA00022475"/>
    </source>
</evidence>
<organism evidence="9 10">
    <name type="scientific">Thermophagus xiamenensis</name>
    <dbReference type="NCBI Taxonomy" id="385682"/>
    <lineage>
        <taxon>Bacteria</taxon>
        <taxon>Pseudomonadati</taxon>
        <taxon>Bacteroidota</taxon>
        <taxon>Bacteroidia</taxon>
        <taxon>Marinilabiliales</taxon>
        <taxon>Marinilabiliaceae</taxon>
        <taxon>Thermophagus</taxon>
    </lineage>
</organism>
<keyword evidence="3" id="KW-0328">Glycosyltransferase</keyword>
<accession>A0A1I1UJR1</accession>
<dbReference type="InterPro" id="IPR050297">
    <property type="entry name" value="LipidA_mod_glycosyltrf_83"/>
</dbReference>
<feature type="transmembrane region" description="Helical" evidence="8">
    <location>
        <begin position="28"/>
        <end position="47"/>
    </location>
</feature>
<dbReference type="OrthoDB" id="1110924at2"/>
<evidence type="ECO:0008006" key="11">
    <source>
        <dbReference type="Google" id="ProtNLM"/>
    </source>
</evidence>
<feature type="transmembrane region" description="Helical" evidence="8">
    <location>
        <begin position="99"/>
        <end position="117"/>
    </location>
</feature>
<dbReference type="eggNOG" id="ENOG5032SF6">
    <property type="taxonomic scope" value="Bacteria"/>
</dbReference>
<dbReference type="Proteomes" id="UP000181976">
    <property type="component" value="Unassembled WGS sequence"/>
</dbReference>
<feature type="transmembrane region" description="Helical" evidence="8">
    <location>
        <begin position="178"/>
        <end position="209"/>
    </location>
</feature>
<keyword evidence="4" id="KW-0808">Transferase</keyword>
<evidence type="ECO:0000256" key="8">
    <source>
        <dbReference type="SAM" id="Phobius"/>
    </source>
</evidence>
<dbReference type="GO" id="GO:0005886">
    <property type="term" value="C:plasma membrane"/>
    <property type="evidence" value="ECO:0007669"/>
    <property type="project" value="UniProtKB-SubCell"/>
</dbReference>
<feature type="transmembrane region" description="Helical" evidence="8">
    <location>
        <begin position="294"/>
        <end position="313"/>
    </location>
</feature>
<proteinExistence type="predicted"/>
<dbReference type="STRING" id="385682.SAMN05444380_101105"/>
<evidence type="ECO:0000256" key="1">
    <source>
        <dbReference type="ARBA" id="ARBA00004651"/>
    </source>
</evidence>
<evidence type="ECO:0000256" key="4">
    <source>
        <dbReference type="ARBA" id="ARBA00022679"/>
    </source>
</evidence>
<comment type="subcellular location">
    <subcellularLocation>
        <location evidence="1">Cell membrane</location>
        <topology evidence="1">Multi-pass membrane protein</topology>
    </subcellularLocation>
</comment>
<protein>
    <recommendedName>
        <fullName evidence="11">Dolichyl-phosphate-mannose-protein mannosyltransferase</fullName>
    </recommendedName>
</protein>
<feature type="transmembrane region" description="Helical" evidence="8">
    <location>
        <begin position="149"/>
        <end position="166"/>
    </location>
</feature>
<evidence type="ECO:0000256" key="5">
    <source>
        <dbReference type="ARBA" id="ARBA00022692"/>
    </source>
</evidence>
<sequence length="556" mass="64238">MVKKNSQKKIPASWWENSENWISSKGSLILLIAILTYAFFSFFTFNLRISEGGDDSTYIIRALSFIEEGKFPEYQGPIYPIFLSGLIFLFGLKLAVLKLSSWIFLTLAIIVLFRAASKYVSRITLWGGLFALIVNYHLLYFGSQTYSEAFFMMLQSIFILYIFKLTDQLGKNPIPFQSTLFLAGLLLILFLTRTVAIAALPALILFLLIKKQNKTALLVTLNFIILLFIYIGLKELFWGSTGNSSAQLQSLLMKHPYDSSQGKETFGGFILRFIQNSNIYLSKHFVIFTGFKNALSLSKHSLITIFLYLWFFIGLKRFYRQNSHLLFTGIYLAFMLGTTFVALQPLWDQERLIIPFYPLMLLFLAETVVSFTQNSPSATKQKLPALLLALIVLLSTAQTVKRTDFQAIFRNLSGDRYYGYTPDWQNYLKMAEYTSQKLPADSYVACRKPNMARLMAEGKKFYGIYRFDSQNADTLINQLYQRGVTHIIVASLRKNPRIRNGQVINTIHRYMKYIEEKYPNTFIFRKQVGKEEPAWLFEINYNHWQQAHKASNDTSR</sequence>
<keyword evidence="7 8" id="KW-0472">Membrane</keyword>
<feature type="transmembrane region" description="Helical" evidence="8">
    <location>
        <begin position="353"/>
        <end position="371"/>
    </location>
</feature>
<dbReference type="PANTHER" id="PTHR33908">
    <property type="entry name" value="MANNOSYLTRANSFERASE YKCB-RELATED"/>
    <property type="match status" value="1"/>
</dbReference>
<dbReference type="AlphaFoldDB" id="A0A1I1UJR1"/>
<feature type="transmembrane region" description="Helical" evidence="8">
    <location>
        <begin position="123"/>
        <end position="142"/>
    </location>
</feature>
<gene>
    <name evidence="9" type="ORF">SAMN05444380_101105</name>
</gene>
<reference evidence="9 10" key="1">
    <citation type="submission" date="2016-10" db="EMBL/GenBank/DDBJ databases">
        <authorList>
            <person name="de Groot N.N."/>
        </authorList>
    </citation>
    <scope>NUCLEOTIDE SEQUENCE [LARGE SCALE GENOMIC DNA]</scope>
    <source>
        <strain evidence="9 10">DSM 19012</strain>
    </source>
</reference>
<evidence type="ECO:0000256" key="7">
    <source>
        <dbReference type="ARBA" id="ARBA00023136"/>
    </source>
</evidence>
<feature type="transmembrane region" description="Helical" evidence="8">
    <location>
        <begin position="325"/>
        <end position="347"/>
    </location>
</feature>
<feature type="transmembrane region" description="Helical" evidence="8">
    <location>
        <begin position="383"/>
        <end position="400"/>
    </location>
</feature>
<keyword evidence="2" id="KW-1003">Cell membrane</keyword>
<dbReference type="PANTHER" id="PTHR33908:SF11">
    <property type="entry name" value="MEMBRANE PROTEIN"/>
    <property type="match status" value="1"/>
</dbReference>
<keyword evidence="10" id="KW-1185">Reference proteome</keyword>
<feature type="transmembrane region" description="Helical" evidence="8">
    <location>
        <begin position="74"/>
        <end position="92"/>
    </location>
</feature>
<dbReference type="GO" id="GO:0016763">
    <property type="term" value="F:pentosyltransferase activity"/>
    <property type="evidence" value="ECO:0007669"/>
    <property type="project" value="TreeGrafter"/>
</dbReference>
<name>A0A1I1UJR1_9BACT</name>
<dbReference type="EMBL" id="FONA01000001">
    <property type="protein sequence ID" value="SFD71009.1"/>
    <property type="molecule type" value="Genomic_DNA"/>
</dbReference>